<protein>
    <submittedName>
        <fullName evidence="1">Uncharacterized protein</fullName>
    </submittedName>
</protein>
<dbReference type="Proteomes" id="UP001163324">
    <property type="component" value="Chromosome 5"/>
</dbReference>
<organism evidence="1 2">
    <name type="scientific">Trichothecium roseum</name>
    <dbReference type="NCBI Taxonomy" id="47278"/>
    <lineage>
        <taxon>Eukaryota</taxon>
        <taxon>Fungi</taxon>
        <taxon>Dikarya</taxon>
        <taxon>Ascomycota</taxon>
        <taxon>Pezizomycotina</taxon>
        <taxon>Sordariomycetes</taxon>
        <taxon>Hypocreomycetidae</taxon>
        <taxon>Hypocreales</taxon>
        <taxon>Hypocreales incertae sedis</taxon>
        <taxon>Trichothecium</taxon>
    </lineage>
</organism>
<evidence type="ECO:0000313" key="1">
    <source>
        <dbReference type="EMBL" id="KAI9899524.1"/>
    </source>
</evidence>
<sequence length="479" mass="52232">MEPLLDAKASFKLTDDAIIIADPSIKKNKSRGCLPSFGSSSTTARTVPLEDLIWAESQGSHFTLSYAIHKSRHVHLETTSLPLAPDTESLPANFIEALLERAYGASKMQKRAYVLINPNAGPGGSLNQWEKNVQPMFEAAKMQVDVMILEKGGQATDLVREVDIDKYDTIIACSGDGGPYEIVNGLGQREDAQYALSKIAVGHIPCGSGNALALNLYGSNDPATAALGIIKGCVMPVDLMSITQGDKRLLSFLSQSVGLIAECDLGTEHLRWMGPKRFDFGVIQRLLQKRSYPCDIAVKVEIADKDAIIQHYKKYMENCTTQTHAVVDAGHVPKSGLPALRYGTINDPVPDGWEKVNGDKMSLLYCGNLAYMAPDANFFPAALPTDGHMDFVTVDADISLVTAINTLTAVEKEEFFALPHVSYRKISAFRIVPKNQKDGYISIDGERIPFQPFQVEINPGLGRMLSKASVFQANGPKLQ</sequence>
<evidence type="ECO:0000313" key="2">
    <source>
        <dbReference type="Proteomes" id="UP001163324"/>
    </source>
</evidence>
<keyword evidence="2" id="KW-1185">Reference proteome</keyword>
<proteinExistence type="predicted"/>
<name>A0ACC0V0T3_9HYPO</name>
<comment type="caution">
    <text evidence="1">The sequence shown here is derived from an EMBL/GenBank/DDBJ whole genome shotgun (WGS) entry which is preliminary data.</text>
</comment>
<reference evidence="1" key="1">
    <citation type="submission" date="2022-10" db="EMBL/GenBank/DDBJ databases">
        <title>Complete Genome of Trichothecium roseum strain YXFP-22015, a Plant Pathogen Isolated from Citrus.</title>
        <authorList>
            <person name="Wang Y."/>
            <person name="Zhu L."/>
        </authorList>
    </citation>
    <scope>NUCLEOTIDE SEQUENCE</scope>
    <source>
        <strain evidence="1">YXFP-22015</strain>
    </source>
</reference>
<dbReference type="EMBL" id="CM047944">
    <property type="protein sequence ID" value="KAI9899524.1"/>
    <property type="molecule type" value="Genomic_DNA"/>
</dbReference>
<accession>A0ACC0V0T3</accession>
<gene>
    <name evidence="1" type="ORF">N3K66_005985</name>
</gene>